<evidence type="ECO:0000256" key="5">
    <source>
        <dbReference type="SAM" id="Phobius"/>
    </source>
</evidence>
<comment type="subcellular location">
    <subcellularLocation>
        <location evidence="1">Membrane</location>
        <topology evidence="1">Multi-pass membrane protein</topology>
    </subcellularLocation>
</comment>
<sequence length="119" mass="13617">MDQHNVEHVQRPRRSQDDTLFASLIYVGGFFAPIIAPLIIWLIKRDDSTFVDQAGKDYFNYIISYTIWSFVGLALCLILIGFVILPILSIVAFVFHIVAIFKLAKGEPYLIPLSLRIFK</sequence>
<keyword evidence="2 5" id="KW-0812">Transmembrane</keyword>
<comment type="caution">
    <text evidence="6">The sequence shown here is derived from an EMBL/GenBank/DDBJ whole genome shotgun (WGS) entry which is preliminary data.</text>
</comment>
<dbReference type="InterPro" id="IPR019109">
    <property type="entry name" value="MamF_MmsF"/>
</dbReference>
<feature type="transmembrane region" description="Helical" evidence="5">
    <location>
        <begin position="62"/>
        <end position="95"/>
    </location>
</feature>
<evidence type="ECO:0000313" key="6">
    <source>
        <dbReference type="EMBL" id="EKU48974.1"/>
    </source>
</evidence>
<evidence type="ECO:0000313" key="7">
    <source>
        <dbReference type="Proteomes" id="UP000009885"/>
    </source>
</evidence>
<keyword evidence="7" id="KW-1185">Reference proteome</keyword>
<dbReference type="EMBL" id="AMSQ01000005">
    <property type="protein sequence ID" value="EKU48974.1"/>
    <property type="molecule type" value="Genomic_DNA"/>
</dbReference>
<dbReference type="AlphaFoldDB" id="K9ANV2"/>
<feature type="transmembrane region" description="Helical" evidence="5">
    <location>
        <begin position="20"/>
        <end position="42"/>
    </location>
</feature>
<evidence type="ECO:0000256" key="4">
    <source>
        <dbReference type="ARBA" id="ARBA00023136"/>
    </source>
</evidence>
<evidence type="ECO:0000256" key="2">
    <source>
        <dbReference type="ARBA" id="ARBA00022692"/>
    </source>
</evidence>
<evidence type="ECO:0000256" key="3">
    <source>
        <dbReference type="ARBA" id="ARBA00022989"/>
    </source>
</evidence>
<dbReference type="Proteomes" id="UP000009885">
    <property type="component" value="Unassembled WGS sequence"/>
</dbReference>
<dbReference type="PATRIC" id="fig|1229783.3.peg.842"/>
<gene>
    <name evidence="6" type="ORF">C273_04185</name>
</gene>
<evidence type="ECO:0008006" key="8">
    <source>
        <dbReference type="Google" id="ProtNLM"/>
    </source>
</evidence>
<organism evidence="6 7">
    <name type="scientific">Staphylococcus massiliensis S46</name>
    <dbReference type="NCBI Taxonomy" id="1229783"/>
    <lineage>
        <taxon>Bacteria</taxon>
        <taxon>Bacillati</taxon>
        <taxon>Bacillota</taxon>
        <taxon>Bacilli</taxon>
        <taxon>Bacillales</taxon>
        <taxon>Staphylococcaceae</taxon>
        <taxon>Staphylococcus</taxon>
    </lineage>
</organism>
<accession>K9ANV2</accession>
<protein>
    <recommendedName>
        <fullName evidence="8">DUF4870 domain-containing protein</fullName>
    </recommendedName>
</protein>
<dbReference type="RefSeq" id="WP_009382861.1">
    <property type="nucleotide sequence ID" value="NZ_AMSQ01000005.1"/>
</dbReference>
<dbReference type="STRING" id="1229783.C273_04185"/>
<dbReference type="OrthoDB" id="9808930at2"/>
<keyword evidence="3 5" id="KW-1133">Transmembrane helix</keyword>
<dbReference type="eggNOG" id="COG3296">
    <property type="taxonomic scope" value="Bacteria"/>
</dbReference>
<proteinExistence type="predicted"/>
<evidence type="ECO:0000256" key="1">
    <source>
        <dbReference type="ARBA" id="ARBA00004141"/>
    </source>
</evidence>
<reference evidence="6 7" key="1">
    <citation type="journal article" date="2013" name="Genome Announc.">
        <title>Genome Sequence of Staphylococcus massiliensis Strain S46, Isolated from the Surface of Healthy Human Skin.</title>
        <authorList>
            <person name="Srivastav R."/>
            <person name="Singh A."/>
            <person name="Jangir P.K."/>
            <person name="Kumari C."/>
            <person name="Muduli S."/>
            <person name="Sharma R."/>
        </authorList>
    </citation>
    <scope>NUCLEOTIDE SEQUENCE [LARGE SCALE GENOMIC DNA]</scope>
    <source>
        <strain evidence="6 7">S46</strain>
    </source>
</reference>
<name>K9ANV2_9STAP</name>
<dbReference type="Pfam" id="PF09685">
    <property type="entry name" value="MamF_MmsF"/>
    <property type="match status" value="1"/>
</dbReference>
<keyword evidence="4 5" id="KW-0472">Membrane</keyword>